<sequence>MEADNVSDAFWHRGHVPLFPYEFDASDPEKLAFKNPLHPGLSLD</sequence>
<protein>
    <submittedName>
        <fullName evidence="1">Uncharacterized protein</fullName>
    </submittedName>
</protein>
<evidence type="ECO:0000313" key="1">
    <source>
        <dbReference type="EMBL" id="SJL11083.1"/>
    </source>
</evidence>
<keyword evidence="2" id="KW-1185">Reference proteome</keyword>
<accession>A0A284RQQ4</accession>
<dbReference type="EMBL" id="FUEG01000013">
    <property type="protein sequence ID" value="SJL11083.1"/>
    <property type="molecule type" value="Genomic_DNA"/>
</dbReference>
<proteinExistence type="predicted"/>
<dbReference type="Proteomes" id="UP000219338">
    <property type="component" value="Unassembled WGS sequence"/>
</dbReference>
<reference evidence="2" key="1">
    <citation type="journal article" date="2017" name="Nat. Ecol. Evol.">
        <title>Genome expansion and lineage-specific genetic innovations in the forest pathogenic fungi Armillaria.</title>
        <authorList>
            <person name="Sipos G."/>
            <person name="Prasanna A.N."/>
            <person name="Walter M.C."/>
            <person name="O'Connor E."/>
            <person name="Balint B."/>
            <person name="Krizsan K."/>
            <person name="Kiss B."/>
            <person name="Hess J."/>
            <person name="Varga T."/>
            <person name="Slot J."/>
            <person name="Riley R."/>
            <person name="Boka B."/>
            <person name="Rigling D."/>
            <person name="Barry K."/>
            <person name="Lee J."/>
            <person name="Mihaltcheva S."/>
            <person name="LaButti K."/>
            <person name="Lipzen A."/>
            <person name="Waldron R."/>
            <person name="Moloney N.M."/>
            <person name="Sperisen C."/>
            <person name="Kredics L."/>
            <person name="Vagvoelgyi C."/>
            <person name="Patrignani A."/>
            <person name="Fitzpatrick D."/>
            <person name="Nagy I."/>
            <person name="Doyle S."/>
            <person name="Anderson J.B."/>
            <person name="Grigoriev I.V."/>
            <person name="Gueldener U."/>
            <person name="Muensterkoetter M."/>
            <person name="Nagy L.G."/>
        </authorList>
    </citation>
    <scope>NUCLEOTIDE SEQUENCE [LARGE SCALE GENOMIC DNA]</scope>
    <source>
        <strain evidence="2">C18/9</strain>
    </source>
</reference>
<dbReference type="AlphaFoldDB" id="A0A284RQQ4"/>
<gene>
    <name evidence="1" type="ORF">ARMOST_14485</name>
</gene>
<evidence type="ECO:0000313" key="2">
    <source>
        <dbReference type="Proteomes" id="UP000219338"/>
    </source>
</evidence>
<organism evidence="1 2">
    <name type="scientific">Armillaria ostoyae</name>
    <name type="common">Armillaria root rot fungus</name>
    <dbReference type="NCBI Taxonomy" id="47428"/>
    <lineage>
        <taxon>Eukaryota</taxon>
        <taxon>Fungi</taxon>
        <taxon>Dikarya</taxon>
        <taxon>Basidiomycota</taxon>
        <taxon>Agaricomycotina</taxon>
        <taxon>Agaricomycetes</taxon>
        <taxon>Agaricomycetidae</taxon>
        <taxon>Agaricales</taxon>
        <taxon>Marasmiineae</taxon>
        <taxon>Physalacriaceae</taxon>
        <taxon>Armillaria</taxon>
    </lineage>
</organism>
<name>A0A284RQQ4_ARMOS</name>